<evidence type="ECO:0000256" key="5">
    <source>
        <dbReference type="ARBA" id="ARBA00023136"/>
    </source>
</evidence>
<keyword evidence="4 7" id="KW-1133">Transmembrane helix</keyword>
<evidence type="ECO:0000256" key="7">
    <source>
        <dbReference type="SAM" id="Phobius"/>
    </source>
</evidence>
<evidence type="ECO:0000313" key="8">
    <source>
        <dbReference type="EMBL" id="ERJ92617.1"/>
    </source>
</evidence>
<feature type="region of interest" description="Disordered" evidence="6">
    <location>
        <begin position="1"/>
        <end position="53"/>
    </location>
</feature>
<keyword evidence="3 7" id="KW-0812">Transmembrane</keyword>
<evidence type="ECO:0000256" key="6">
    <source>
        <dbReference type="SAM" id="MobiDB-lite"/>
    </source>
</evidence>
<dbReference type="Pfam" id="PF04347">
    <property type="entry name" value="FliO"/>
    <property type="match status" value="1"/>
</dbReference>
<dbReference type="Proteomes" id="UP000016649">
    <property type="component" value="Unassembled WGS sequence"/>
</dbReference>
<evidence type="ECO:0000256" key="1">
    <source>
        <dbReference type="ARBA" id="ARBA00004236"/>
    </source>
</evidence>
<comment type="subcellular location">
    <subcellularLocation>
        <location evidence="1">Cell membrane</location>
    </subcellularLocation>
</comment>
<keyword evidence="5 7" id="KW-0472">Membrane</keyword>
<keyword evidence="9" id="KW-1185">Reference proteome</keyword>
<dbReference type="InterPro" id="IPR022781">
    <property type="entry name" value="Flagellar_biosynth_FliO"/>
</dbReference>
<accession>A0ABN0NYB1</accession>
<sequence>MLGAQSTAAQNSGAHSTAARSTGVQSSGVQAVGDAGAVQSSGQDGQTQEAEQPVLTLQESEKNLPIGTSEPQNFSDTGNTNTLWLFIRMIVVLIFVIVCIYALVFLLKKGFAPKNEQTPFLKKAASLNLAPGKSVHIVLVPDKAWLVGVSDSSVNLIGEITDKELIDRIALEAEKEISVKPKDFAEILAAFTGSVRRTENILKKQRSRMERGGRNE</sequence>
<evidence type="ECO:0000313" key="9">
    <source>
        <dbReference type="Proteomes" id="UP000016649"/>
    </source>
</evidence>
<protein>
    <recommendedName>
        <fullName evidence="10">Flagellar protein</fullName>
    </recommendedName>
</protein>
<evidence type="ECO:0008006" key="10">
    <source>
        <dbReference type="Google" id="ProtNLM"/>
    </source>
</evidence>
<evidence type="ECO:0000256" key="3">
    <source>
        <dbReference type="ARBA" id="ARBA00022692"/>
    </source>
</evidence>
<comment type="caution">
    <text evidence="8">The sequence shown here is derived from an EMBL/GenBank/DDBJ whole genome shotgun (WGS) entry which is preliminary data.</text>
</comment>
<gene>
    <name evidence="8" type="ORF">HMPREF9193_01375</name>
</gene>
<feature type="compositionally biased region" description="Polar residues" evidence="6">
    <location>
        <begin position="1"/>
        <end position="29"/>
    </location>
</feature>
<dbReference type="EMBL" id="AWVH01000033">
    <property type="protein sequence ID" value="ERJ92617.1"/>
    <property type="molecule type" value="Genomic_DNA"/>
</dbReference>
<reference evidence="8 9" key="1">
    <citation type="submission" date="2013-08" db="EMBL/GenBank/DDBJ databases">
        <authorList>
            <person name="Weinstock G."/>
            <person name="Sodergren E."/>
            <person name="Wylie T."/>
            <person name="Fulton L."/>
            <person name="Fulton R."/>
            <person name="Fronick C."/>
            <person name="O'Laughlin M."/>
            <person name="Godfrey J."/>
            <person name="Miner T."/>
            <person name="Herter B."/>
            <person name="Appelbaum E."/>
            <person name="Cordes M."/>
            <person name="Lek S."/>
            <person name="Wollam A."/>
            <person name="Pepin K.H."/>
            <person name="Palsikar V.B."/>
            <person name="Mitreva M."/>
            <person name="Wilson R.K."/>
        </authorList>
    </citation>
    <scope>NUCLEOTIDE SEQUENCE [LARGE SCALE GENOMIC DNA]</scope>
    <source>
        <strain evidence="8 9">ATCC 700332</strain>
    </source>
</reference>
<keyword evidence="2" id="KW-1003">Cell membrane</keyword>
<evidence type="ECO:0000256" key="4">
    <source>
        <dbReference type="ARBA" id="ARBA00022989"/>
    </source>
</evidence>
<organism evidence="8 9">
    <name type="scientific">Treponema lecithinolyticum ATCC 700332</name>
    <dbReference type="NCBI Taxonomy" id="1321815"/>
    <lineage>
        <taxon>Bacteria</taxon>
        <taxon>Pseudomonadati</taxon>
        <taxon>Spirochaetota</taxon>
        <taxon>Spirochaetia</taxon>
        <taxon>Spirochaetales</taxon>
        <taxon>Treponemataceae</taxon>
        <taxon>Treponema</taxon>
    </lineage>
</organism>
<feature type="compositionally biased region" description="Polar residues" evidence="6">
    <location>
        <begin position="38"/>
        <end position="53"/>
    </location>
</feature>
<proteinExistence type="predicted"/>
<evidence type="ECO:0000256" key="2">
    <source>
        <dbReference type="ARBA" id="ARBA00022475"/>
    </source>
</evidence>
<name>A0ABN0NYB1_TRELE</name>
<feature type="transmembrane region" description="Helical" evidence="7">
    <location>
        <begin position="83"/>
        <end position="107"/>
    </location>
</feature>